<dbReference type="Gene3D" id="3.90.420.10">
    <property type="entry name" value="Oxidoreductase, molybdopterin-binding domain"/>
    <property type="match status" value="1"/>
</dbReference>
<evidence type="ECO:0000256" key="1">
    <source>
        <dbReference type="SAM" id="SignalP"/>
    </source>
</evidence>
<dbReference type="SUPFAM" id="SSF56524">
    <property type="entry name" value="Oxidoreductase molybdopterin-binding domain"/>
    <property type="match status" value="1"/>
</dbReference>
<sequence length="163" mass="17771">MNFKPLLTLAAICLIAPLTAAPSLRLHDGKEWKELDAAALAKLPRVEITAKARDGKEKRFSGIPLAEVLKLAGAPAGDTLRGAEMNRVVLFTAADNYQVAYSLAELDASFRKQNIILADQVDGKPLDEYEGPLMVVAGDDLRHSRWIRQVKQLILTRAIAPAS</sequence>
<comment type="caution">
    <text evidence="3">The sequence shown here is derived from an EMBL/GenBank/DDBJ whole genome shotgun (WGS) entry which is preliminary data.</text>
</comment>
<dbReference type="EMBL" id="JAPDDS010000015">
    <property type="protein sequence ID" value="MCW1887161.1"/>
    <property type="molecule type" value="Genomic_DNA"/>
</dbReference>
<evidence type="ECO:0000313" key="4">
    <source>
        <dbReference type="Proteomes" id="UP001207930"/>
    </source>
</evidence>
<dbReference type="Pfam" id="PF00174">
    <property type="entry name" value="Oxidored_molyb"/>
    <property type="match status" value="1"/>
</dbReference>
<accession>A0ABT3FU95</accession>
<evidence type="ECO:0000313" key="3">
    <source>
        <dbReference type="EMBL" id="MCW1887161.1"/>
    </source>
</evidence>
<keyword evidence="1" id="KW-0732">Signal</keyword>
<feature type="domain" description="Oxidoreductase molybdopterin-binding" evidence="2">
    <location>
        <begin position="57"/>
        <end position="136"/>
    </location>
</feature>
<name>A0ABT3FU95_9BACT</name>
<keyword evidence="4" id="KW-1185">Reference proteome</keyword>
<reference evidence="3 4" key="1">
    <citation type="submission" date="2022-10" db="EMBL/GenBank/DDBJ databases">
        <title>Luteolibacter flavescens strain MCCC 1K03193, whole genome shotgun sequencing project.</title>
        <authorList>
            <person name="Zhao G."/>
            <person name="Shen L."/>
        </authorList>
    </citation>
    <scope>NUCLEOTIDE SEQUENCE [LARGE SCALE GENOMIC DNA]</scope>
    <source>
        <strain evidence="3 4">MCCC 1K03193</strain>
    </source>
</reference>
<gene>
    <name evidence="3" type="ORF">OKA04_20650</name>
</gene>
<dbReference type="RefSeq" id="WP_264503116.1">
    <property type="nucleotide sequence ID" value="NZ_JAPDDS010000015.1"/>
</dbReference>
<evidence type="ECO:0000259" key="2">
    <source>
        <dbReference type="Pfam" id="PF00174"/>
    </source>
</evidence>
<proteinExistence type="predicted"/>
<dbReference type="Proteomes" id="UP001207930">
    <property type="component" value="Unassembled WGS sequence"/>
</dbReference>
<protein>
    <submittedName>
        <fullName evidence="3">Molybdopterin-dependent oxidoreductase</fullName>
    </submittedName>
</protein>
<dbReference type="InterPro" id="IPR000572">
    <property type="entry name" value="OxRdtase_Mopterin-bd_dom"/>
</dbReference>
<feature type="chain" id="PRO_5046742525" evidence="1">
    <location>
        <begin position="21"/>
        <end position="163"/>
    </location>
</feature>
<organism evidence="3 4">
    <name type="scientific">Luteolibacter flavescens</name>
    <dbReference type="NCBI Taxonomy" id="1859460"/>
    <lineage>
        <taxon>Bacteria</taxon>
        <taxon>Pseudomonadati</taxon>
        <taxon>Verrucomicrobiota</taxon>
        <taxon>Verrucomicrobiia</taxon>
        <taxon>Verrucomicrobiales</taxon>
        <taxon>Verrucomicrobiaceae</taxon>
        <taxon>Luteolibacter</taxon>
    </lineage>
</organism>
<dbReference type="InterPro" id="IPR036374">
    <property type="entry name" value="OxRdtase_Mopterin-bd_sf"/>
</dbReference>
<feature type="signal peptide" evidence="1">
    <location>
        <begin position="1"/>
        <end position="20"/>
    </location>
</feature>